<evidence type="ECO:0000313" key="1">
    <source>
        <dbReference type="EMBL" id="KAG0458310.1"/>
    </source>
</evidence>
<reference evidence="1 2" key="1">
    <citation type="journal article" date="2020" name="Nat. Food">
        <title>A phased Vanilla planifolia genome enables genetic improvement of flavour and production.</title>
        <authorList>
            <person name="Hasing T."/>
            <person name="Tang H."/>
            <person name="Brym M."/>
            <person name="Khazi F."/>
            <person name="Huang T."/>
            <person name="Chambers A.H."/>
        </authorList>
    </citation>
    <scope>NUCLEOTIDE SEQUENCE [LARGE SCALE GENOMIC DNA]</scope>
    <source>
        <tissue evidence="1">Leaf</tissue>
    </source>
</reference>
<accession>A0A835PTF0</accession>
<dbReference type="OrthoDB" id="1609391at2759"/>
<name>A0A835PTF0_VANPL</name>
<protein>
    <recommendedName>
        <fullName evidence="3">Response regulatory domain-containing protein</fullName>
    </recommendedName>
</protein>
<evidence type="ECO:0000313" key="2">
    <source>
        <dbReference type="Proteomes" id="UP000636800"/>
    </source>
</evidence>
<gene>
    <name evidence="1" type="ORF">HPP92_023467</name>
</gene>
<evidence type="ECO:0008006" key="3">
    <source>
        <dbReference type="Google" id="ProtNLM"/>
    </source>
</evidence>
<dbReference type="AlphaFoldDB" id="A0A835PTF0"/>
<organism evidence="1 2">
    <name type="scientific">Vanilla planifolia</name>
    <name type="common">Vanilla</name>
    <dbReference type="NCBI Taxonomy" id="51239"/>
    <lineage>
        <taxon>Eukaryota</taxon>
        <taxon>Viridiplantae</taxon>
        <taxon>Streptophyta</taxon>
        <taxon>Embryophyta</taxon>
        <taxon>Tracheophyta</taxon>
        <taxon>Spermatophyta</taxon>
        <taxon>Magnoliopsida</taxon>
        <taxon>Liliopsida</taxon>
        <taxon>Asparagales</taxon>
        <taxon>Orchidaceae</taxon>
        <taxon>Vanilloideae</taxon>
        <taxon>Vanilleae</taxon>
        <taxon>Vanilla</taxon>
    </lineage>
</organism>
<comment type="caution">
    <text evidence="1">The sequence shown here is derived from an EMBL/GenBank/DDBJ whole genome shotgun (WGS) entry which is preliminary data.</text>
</comment>
<dbReference type="EMBL" id="JADCNL010000012">
    <property type="protein sequence ID" value="KAG0458310.1"/>
    <property type="molecule type" value="Genomic_DNA"/>
</dbReference>
<proteinExistence type="predicted"/>
<keyword evidence="2" id="KW-1185">Reference proteome</keyword>
<dbReference type="Proteomes" id="UP000636800">
    <property type="component" value="Chromosome 12"/>
</dbReference>
<sequence length="203" mass="22595">MTHLNVERRENHKLQSRHRLRVESRPPRWRVYVWLVAEGLDLGAVICSEGDDAEDGSAVREHGSSYSSCRADSADVAAVAAMDQFPAGLGVLVVDDDLTCLKILEHMLLKCRYRGESGFDLAGFGFERRMIFALYQISSTIKAYGLANRLPSLSLLSSIDLIRGRLIPNPWLSIAHLREEVPTCEIPLNIVSEIVMILGAKGY</sequence>